<dbReference type="AlphaFoldDB" id="A0A1A9VYY0"/>
<keyword evidence="1" id="KW-1133">Transmembrane helix</keyword>
<keyword evidence="1" id="KW-0812">Transmembrane</keyword>
<evidence type="ECO:0000313" key="3">
    <source>
        <dbReference type="Proteomes" id="UP000078200"/>
    </source>
</evidence>
<feature type="transmembrane region" description="Helical" evidence="1">
    <location>
        <begin position="125"/>
        <end position="152"/>
    </location>
</feature>
<keyword evidence="3" id="KW-1185">Reference proteome</keyword>
<evidence type="ECO:0000256" key="1">
    <source>
        <dbReference type="SAM" id="Phobius"/>
    </source>
</evidence>
<proteinExistence type="predicted"/>
<sequence>MQTNLQRKKSQITERQPVLQNCAESWITIAKGIQTIFFIASYSNLFKNAYQALYKFLVYRDEIPYGFSASFCILYQPNHPNNHLSANQANPDKSLNTTKMIHHCYGSRHMMRFLLNNASNELLDVVLDVSVIVALLSLSNILLSLVISVFLITEYLLYPFTPSCHQMLHSVEQQLDLVYMSSGLTMRTSLNPVIMISVDS</sequence>
<dbReference type="Proteomes" id="UP000078200">
    <property type="component" value="Unassembled WGS sequence"/>
</dbReference>
<protein>
    <submittedName>
        <fullName evidence="2">Uncharacterized protein</fullName>
    </submittedName>
</protein>
<dbReference type="VEuPathDB" id="VectorBase:GAUT052207"/>
<accession>A0A1A9VYY0</accession>
<name>A0A1A9VYY0_GLOAU</name>
<organism evidence="2 3">
    <name type="scientific">Glossina austeni</name>
    <name type="common">Savannah tsetse fly</name>
    <dbReference type="NCBI Taxonomy" id="7395"/>
    <lineage>
        <taxon>Eukaryota</taxon>
        <taxon>Metazoa</taxon>
        <taxon>Ecdysozoa</taxon>
        <taxon>Arthropoda</taxon>
        <taxon>Hexapoda</taxon>
        <taxon>Insecta</taxon>
        <taxon>Pterygota</taxon>
        <taxon>Neoptera</taxon>
        <taxon>Endopterygota</taxon>
        <taxon>Diptera</taxon>
        <taxon>Brachycera</taxon>
        <taxon>Muscomorpha</taxon>
        <taxon>Hippoboscoidea</taxon>
        <taxon>Glossinidae</taxon>
        <taxon>Glossina</taxon>
    </lineage>
</organism>
<evidence type="ECO:0000313" key="2">
    <source>
        <dbReference type="EnsemblMetazoa" id="GAUT052207-PA"/>
    </source>
</evidence>
<dbReference type="EnsemblMetazoa" id="GAUT052207-RA">
    <property type="protein sequence ID" value="GAUT052207-PA"/>
    <property type="gene ID" value="GAUT052207"/>
</dbReference>
<keyword evidence="1" id="KW-0472">Membrane</keyword>
<reference evidence="2" key="1">
    <citation type="submission" date="2020-05" db="UniProtKB">
        <authorList>
            <consortium name="EnsemblMetazoa"/>
        </authorList>
    </citation>
    <scope>IDENTIFICATION</scope>
    <source>
        <strain evidence="2">TTRI</strain>
    </source>
</reference>